<accession>A0A173LLV0</accession>
<evidence type="ECO:0000256" key="2">
    <source>
        <dbReference type="ARBA" id="ARBA00023002"/>
    </source>
</evidence>
<evidence type="ECO:0000256" key="1">
    <source>
        <dbReference type="ARBA" id="ARBA00006484"/>
    </source>
</evidence>
<dbReference type="InterPro" id="IPR002347">
    <property type="entry name" value="SDR_fam"/>
</dbReference>
<keyword evidence="2" id="KW-0560">Oxidoreductase</keyword>
<organism evidence="3 4">
    <name type="scientific">Dietzia timorensis</name>
    <dbReference type="NCBI Taxonomy" id="499555"/>
    <lineage>
        <taxon>Bacteria</taxon>
        <taxon>Bacillati</taxon>
        <taxon>Actinomycetota</taxon>
        <taxon>Actinomycetes</taxon>
        <taxon>Mycobacteriales</taxon>
        <taxon>Dietziaceae</taxon>
        <taxon>Dietzia</taxon>
    </lineage>
</organism>
<dbReference type="CDD" id="cd05233">
    <property type="entry name" value="SDR_c"/>
    <property type="match status" value="1"/>
</dbReference>
<dbReference type="InterPro" id="IPR036291">
    <property type="entry name" value="NAD(P)-bd_dom_sf"/>
</dbReference>
<dbReference type="PANTHER" id="PTHR43639:SF1">
    <property type="entry name" value="SHORT-CHAIN DEHYDROGENASE_REDUCTASE FAMILY PROTEIN"/>
    <property type="match status" value="1"/>
</dbReference>
<dbReference type="PANTHER" id="PTHR43639">
    <property type="entry name" value="OXIDOREDUCTASE, SHORT-CHAIN DEHYDROGENASE/REDUCTASE FAMILY (AFU_ORTHOLOGUE AFUA_5G02870)"/>
    <property type="match status" value="1"/>
</dbReference>
<dbReference type="EMBL" id="CP015961">
    <property type="protein sequence ID" value="ANI91722.1"/>
    <property type="molecule type" value="Genomic_DNA"/>
</dbReference>
<dbReference type="RefSeq" id="WP_067475713.1">
    <property type="nucleotide sequence ID" value="NZ_CP015961.1"/>
</dbReference>
<evidence type="ECO:0000313" key="4">
    <source>
        <dbReference type="Proteomes" id="UP000186104"/>
    </source>
</evidence>
<proteinExistence type="inferred from homology"/>
<dbReference type="OrthoDB" id="517007at2"/>
<name>A0A173LLV0_9ACTN</name>
<dbReference type="Proteomes" id="UP000186104">
    <property type="component" value="Chromosome"/>
</dbReference>
<dbReference type="PRINTS" id="PR00081">
    <property type="entry name" value="GDHRDH"/>
</dbReference>
<dbReference type="Gene3D" id="3.40.50.720">
    <property type="entry name" value="NAD(P)-binding Rossmann-like Domain"/>
    <property type="match status" value="1"/>
</dbReference>
<sequence length="260" mass="26562">MSAPAIVVTGASGGIGQAVARRLSQDAPQNSTLVLGYRSASPDNLAAECLDLAGEAGRAICVERVRLDFSAAEREEAAAVLDDIGKRCGGIAVFAHCAGPHVPMVHMSSVMTADVAAQLDDDAAGFFAAASAALPHLRAARGAVVAVTTAATSRYPVRDGLSAIPKGAVEQIAWALAAEEGRYGVRVNCVGPGMLTDGMAARLIDSGELDSRALEVTKSNIPLRRFGSAEDVAEAVAFLASPRAGFISGQKLDVDGGYGV</sequence>
<dbReference type="SUPFAM" id="SSF51735">
    <property type="entry name" value="NAD(P)-binding Rossmann-fold domains"/>
    <property type="match status" value="1"/>
</dbReference>
<gene>
    <name evidence="3" type="ORF">BJL86_0929</name>
</gene>
<dbReference type="AlphaFoldDB" id="A0A173LLV0"/>
<keyword evidence="4" id="KW-1185">Reference proteome</keyword>
<reference evidence="3 4" key="1">
    <citation type="submission" date="2016-06" db="EMBL/GenBank/DDBJ databases">
        <title>Complete genome sequence of a saline-alkali tolerant type strain Dietzia timorensis ID05-A0528T.</title>
        <authorList>
            <person name="Wu X."/>
        </authorList>
    </citation>
    <scope>NUCLEOTIDE SEQUENCE [LARGE SCALE GENOMIC DNA]</scope>
    <source>
        <strain evidence="3 4">ID05-A0528</strain>
    </source>
</reference>
<dbReference type="GO" id="GO:0016491">
    <property type="term" value="F:oxidoreductase activity"/>
    <property type="evidence" value="ECO:0007669"/>
    <property type="project" value="UniProtKB-KW"/>
</dbReference>
<evidence type="ECO:0000313" key="3">
    <source>
        <dbReference type="EMBL" id="ANI91722.1"/>
    </source>
</evidence>
<dbReference type="STRING" id="499555.BJL86_0929"/>
<dbReference type="KEGG" id="dtm:BJL86_0929"/>
<protein>
    <submittedName>
        <fullName evidence="3">Glucose 1-dehydrogenase 2</fullName>
    </submittedName>
</protein>
<comment type="similarity">
    <text evidence="1">Belongs to the short-chain dehydrogenases/reductases (SDR) family.</text>
</comment>
<dbReference type="Pfam" id="PF13561">
    <property type="entry name" value="adh_short_C2"/>
    <property type="match status" value="1"/>
</dbReference>